<reference evidence="2 3" key="1">
    <citation type="submission" date="2017-10" db="EMBL/GenBank/DDBJ databases">
        <title>Sequencing the genomes of 1000 actinobacteria strains.</title>
        <authorList>
            <person name="Klenk H.-P."/>
        </authorList>
    </citation>
    <scope>NUCLEOTIDE SEQUENCE [LARGE SCALE GENOMIC DNA]</scope>
    <source>
        <strain evidence="2 3">DSM 18966</strain>
    </source>
</reference>
<dbReference type="Proteomes" id="UP000225548">
    <property type="component" value="Unassembled WGS sequence"/>
</dbReference>
<evidence type="ECO:0000259" key="1">
    <source>
        <dbReference type="SMART" id="SM00849"/>
    </source>
</evidence>
<dbReference type="RefSeq" id="WP_098456603.1">
    <property type="nucleotide sequence ID" value="NZ_PDJG01000001.1"/>
</dbReference>
<feature type="domain" description="Metallo-beta-lactamase" evidence="1">
    <location>
        <begin position="74"/>
        <end position="257"/>
    </location>
</feature>
<evidence type="ECO:0000313" key="3">
    <source>
        <dbReference type="Proteomes" id="UP000225548"/>
    </source>
</evidence>
<dbReference type="Gene3D" id="3.60.15.10">
    <property type="entry name" value="Ribonuclease Z/Hydroxyacylglutathione hydrolase-like"/>
    <property type="match status" value="1"/>
</dbReference>
<dbReference type="PANTHER" id="PTHR36839:SF1">
    <property type="entry name" value="METALLO-BETA-LACTAMASE FAMILY PROTEIN (AFU_ORTHOLOGUE AFUA_5G12770)"/>
    <property type="match status" value="1"/>
</dbReference>
<keyword evidence="3" id="KW-1185">Reference proteome</keyword>
<dbReference type="InterPro" id="IPR036866">
    <property type="entry name" value="RibonucZ/Hydroxyglut_hydro"/>
</dbReference>
<dbReference type="PANTHER" id="PTHR36839">
    <property type="entry name" value="METALLO-BETA-LACTAMASE FAMILY PROTEIN (AFU_ORTHOLOGUE AFUA_5G12770)"/>
    <property type="match status" value="1"/>
</dbReference>
<dbReference type="OrthoDB" id="2373347at2"/>
<dbReference type="AlphaFoldDB" id="A0A2A9E7F1"/>
<sequence>MTIWTCSTCAIEHPDTPEPPPVCEICLDERQWVPPTGQQWTTREELARTGHRIHVHELEPDLYAVECGPSIGIGHRGLLLRTPAGNVLWEPPGFIDPEGVAAVAALGGVHAITASHPHLTGSSIQWSHAFDDAPVYVAAADERWIRRPSPVVQLWEGQVDLVPGVQMHQTGGHFAGSSVLHWPAGSDGQGALLTGDTIGVGADGSAHVMRSFPNFIPLPERMVRRILDVTLPLAFERVYGAFRVIETDGHTVVEQSLRRYIRWLRGEDPE</sequence>
<evidence type="ECO:0000313" key="2">
    <source>
        <dbReference type="EMBL" id="PFG34987.1"/>
    </source>
</evidence>
<accession>A0A2A9E7F1</accession>
<comment type="caution">
    <text evidence="2">The sequence shown here is derived from an EMBL/GenBank/DDBJ whole genome shotgun (WGS) entry which is preliminary data.</text>
</comment>
<gene>
    <name evidence="2" type="ORF">ATL42_2919</name>
</gene>
<dbReference type="SUPFAM" id="SSF56281">
    <property type="entry name" value="Metallo-hydrolase/oxidoreductase"/>
    <property type="match status" value="1"/>
</dbReference>
<proteinExistence type="predicted"/>
<dbReference type="InterPro" id="IPR001279">
    <property type="entry name" value="Metallo-B-lactamas"/>
</dbReference>
<dbReference type="SMART" id="SM00849">
    <property type="entry name" value="Lactamase_B"/>
    <property type="match status" value="1"/>
</dbReference>
<protein>
    <recommendedName>
        <fullName evidence="1">Metallo-beta-lactamase domain-containing protein</fullName>
    </recommendedName>
</protein>
<organism evidence="2 3">
    <name type="scientific">Sanguibacter antarcticus</name>
    <dbReference type="NCBI Taxonomy" id="372484"/>
    <lineage>
        <taxon>Bacteria</taxon>
        <taxon>Bacillati</taxon>
        <taxon>Actinomycetota</taxon>
        <taxon>Actinomycetes</taxon>
        <taxon>Micrococcales</taxon>
        <taxon>Sanguibacteraceae</taxon>
        <taxon>Sanguibacter</taxon>
    </lineage>
</organism>
<dbReference type="EMBL" id="PDJG01000001">
    <property type="protein sequence ID" value="PFG34987.1"/>
    <property type="molecule type" value="Genomic_DNA"/>
</dbReference>
<name>A0A2A9E7F1_9MICO</name>